<dbReference type="InterPro" id="IPR029569">
    <property type="entry name" value="CALHM"/>
</dbReference>
<evidence type="ECO:0000256" key="2">
    <source>
        <dbReference type="ARBA" id="ARBA00008497"/>
    </source>
</evidence>
<evidence type="ECO:0000256" key="4">
    <source>
        <dbReference type="ARBA" id="ARBA00022692"/>
    </source>
</evidence>
<evidence type="ECO:0000256" key="7">
    <source>
        <dbReference type="ARBA" id="ARBA00023136"/>
    </source>
</evidence>
<dbReference type="Pfam" id="PF14798">
    <property type="entry name" value="Ca_hom_mod"/>
    <property type="match status" value="1"/>
</dbReference>
<dbReference type="PANTHER" id="PTHR32261">
    <property type="entry name" value="CALCIUM HOMEOSTASIS MODULATOR PROTEIN"/>
    <property type="match status" value="1"/>
</dbReference>
<keyword evidence="5 9" id="KW-1133">Transmembrane helix</keyword>
<accession>A0AAV5SNN1</accession>
<dbReference type="PANTHER" id="PTHR32261:SF1">
    <property type="entry name" value="CALCIUM HOMEOSTASIS MODULATOR PROTEIN"/>
    <property type="match status" value="1"/>
</dbReference>
<evidence type="ECO:0000256" key="3">
    <source>
        <dbReference type="ARBA" id="ARBA00022448"/>
    </source>
</evidence>
<dbReference type="GO" id="GO:0005886">
    <property type="term" value="C:plasma membrane"/>
    <property type="evidence" value="ECO:0007669"/>
    <property type="project" value="TreeGrafter"/>
</dbReference>
<name>A0AAV5SNN1_9BILA</name>
<comment type="caution">
    <text evidence="10">The sequence shown here is derived from an EMBL/GenBank/DDBJ whole genome shotgun (WGS) entry which is preliminary data.</text>
</comment>
<evidence type="ECO:0000256" key="9">
    <source>
        <dbReference type="SAM" id="Phobius"/>
    </source>
</evidence>
<dbReference type="GO" id="GO:0005261">
    <property type="term" value="F:monoatomic cation channel activity"/>
    <property type="evidence" value="ECO:0007669"/>
    <property type="project" value="TreeGrafter"/>
</dbReference>
<dbReference type="Proteomes" id="UP001432027">
    <property type="component" value="Unassembled WGS sequence"/>
</dbReference>
<evidence type="ECO:0000256" key="6">
    <source>
        <dbReference type="ARBA" id="ARBA00023065"/>
    </source>
</evidence>
<keyword evidence="11" id="KW-1185">Reference proteome</keyword>
<gene>
    <name evidence="10" type="ORF">PENTCL1PPCAC_6986</name>
</gene>
<evidence type="ECO:0000256" key="5">
    <source>
        <dbReference type="ARBA" id="ARBA00022989"/>
    </source>
</evidence>
<dbReference type="EMBL" id="BTSX01000002">
    <property type="protein sequence ID" value="GMS84811.1"/>
    <property type="molecule type" value="Genomic_DNA"/>
</dbReference>
<keyword evidence="4 9" id="KW-0812">Transmembrane</keyword>
<reference evidence="10" key="1">
    <citation type="submission" date="2023-10" db="EMBL/GenBank/DDBJ databases">
        <title>Genome assembly of Pristionchus species.</title>
        <authorList>
            <person name="Yoshida K."/>
            <person name="Sommer R.J."/>
        </authorList>
    </citation>
    <scope>NUCLEOTIDE SEQUENCE</scope>
    <source>
        <strain evidence="10">RS0144</strain>
    </source>
</reference>
<evidence type="ECO:0000256" key="1">
    <source>
        <dbReference type="ARBA" id="ARBA00004141"/>
    </source>
</evidence>
<comment type="similarity">
    <text evidence="2">Belongs to the CALHM family.</text>
</comment>
<sequence>SGPVKLPISDATKFITDLCSNVSTTILNLLLVAVTLGGQSILKDLSFSCPCAYPSNKYQSLLLFIGPSLSLFMLLLMLNTMT</sequence>
<keyword evidence="3" id="KW-0813">Transport</keyword>
<feature type="transmembrane region" description="Helical" evidence="9">
    <location>
        <begin position="58"/>
        <end position="78"/>
    </location>
</feature>
<proteinExistence type="inferred from homology"/>
<keyword evidence="7 9" id="KW-0472">Membrane</keyword>
<dbReference type="GO" id="GO:1904669">
    <property type="term" value="P:ATP export"/>
    <property type="evidence" value="ECO:0007669"/>
    <property type="project" value="UniProtKB-ARBA"/>
</dbReference>
<keyword evidence="6" id="KW-0406">Ion transport</keyword>
<evidence type="ECO:0000313" key="11">
    <source>
        <dbReference type="Proteomes" id="UP001432027"/>
    </source>
</evidence>
<feature type="transmembrane region" description="Helical" evidence="9">
    <location>
        <begin position="18"/>
        <end position="38"/>
    </location>
</feature>
<organism evidence="10 11">
    <name type="scientific">Pristionchus entomophagus</name>
    <dbReference type="NCBI Taxonomy" id="358040"/>
    <lineage>
        <taxon>Eukaryota</taxon>
        <taxon>Metazoa</taxon>
        <taxon>Ecdysozoa</taxon>
        <taxon>Nematoda</taxon>
        <taxon>Chromadorea</taxon>
        <taxon>Rhabditida</taxon>
        <taxon>Rhabditina</taxon>
        <taxon>Diplogasteromorpha</taxon>
        <taxon>Diplogasteroidea</taxon>
        <taxon>Neodiplogasteridae</taxon>
        <taxon>Pristionchus</taxon>
    </lineage>
</organism>
<evidence type="ECO:0000256" key="8">
    <source>
        <dbReference type="ARBA" id="ARBA00023303"/>
    </source>
</evidence>
<dbReference type="AlphaFoldDB" id="A0AAV5SNN1"/>
<feature type="non-terminal residue" evidence="10">
    <location>
        <position position="1"/>
    </location>
</feature>
<comment type="subcellular location">
    <subcellularLocation>
        <location evidence="1">Membrane</location>
        <topology evidence="1">Multi-pass membrane protein</topology>
    </subcellularLocation>
</comment>
<protein>
    <submittedName>
        <fullName evidence="10">Uncharacterized protein</fullName>
    </submittedName>
</protein>
<evidence type="ECO:0000313" key="10">
    <source>
        <dbReference type="EMBL" id="GMS84811.1"/>
    </source>
</evidence>
<keyword evidence="8" id="KW-0407">Ion channel</keyword>